<accession>A0ABM9QLS4</accession>
<proteinExistence type="inferred from homology"/>
<feature type="domain" description="Flavin reductase like" evidence="5">
    <location>
        <begin position="52"/>
        <end position="191"/>
    </location>
</feature>
<evidence type="ECO:0000313" key="7">
    <source>
        <dbReference type="Proteomes" id="UP000049077"/>
    </source>
</evidence>
<evidence type="ECO:0000256" key="2">
    <source>
        <dbReference type="ARBA" id="ARBA00022630"/>
    </source>
</evidence>
<organism evidence="6 7">
    <name type="scientific">Vibrio crassostreae</name>
    <dbReference type="NCBI Taxonomy" id="246167"/>
    <lineage>
        <taxon>Bacteria</taxon>
        <taxon>Pseudomonadati</taxon>
        <taxon>Pseudomonadota</taxon>
        <taxon>Gammaproteobacteria</taxon>
        <taxon>Vibrionales</taxon>
        <taxon>Vibrionaceae</taxon>
        <taxon>Vibrio</taxon>
    </lineage>
</organism>
<dbReference type="Proteomes" id="UP000049077">
    <property type="component" value="Unassembled WGS sequence"/>
</dbReference>
<dbReference type="PANTHER" id="PTHR33798">
    <property type="entry name" value="FLAVOPROTEIN OXYGENASE"/>
    <property type="match status" value="1"/>
</dbReference>
<dbReference type="SUPFAM" id="SSF50475">
    <property type="entry name" value="FMN-binding split barrel"/>
    <property type="match status" value="1"/>
</dbReference>
<sequence>MLPRKYDSFSERVLENKKMGRKEDMKDLTLSKQDLQAMDQRHRTRLINSLSGFKSANLIGTCDNQGGTNLAVISSVVHLGSHPPLFGFIVRPSKRRRHTLENILETKHFTINSIGADFVKKAHQTSACYPKSVSEFEAVGLTPYYDDDFPAPFVLESSLKIGLAFKEQITIESNKTQMLIGEVITIHAPKSAMMPDGYLDLEALDTVTVSGLDSYHVTQRLHRLSYAKPDEPLFPLTREGDPTSW</sequence>
<protein>
    <recommendedName>
        <fullName evidence="5">Flavin reductase like domain-containing protein</fullName>
    </recommendedName>
</protein>
<comment type="cofactor">
    <cofactor evidence="1">
        <name>FMN</name>
        <dbReference type="ChEBI" id="CHEBI:58210"/>
    </cofactor>
</comment>
<name>A0ABM9QLS4_9VIBR</name>
<reference evidence="6 7" key="1">
    <citation type="submission" date="2014-06" db="EMBL/GenBank/DDBJ databases">
        <authorList>
            <person name="Le Roux F."/>
        </authorList>
    </citation>
    <scope>NUCLEOTIDE SEQUENCE [LARGE SCALE GENOMIC DNA]</scope>
    <source>
        <strain evidence="6 7">J5-4</strain>
    </source>
</reference>
<evidence type="ECO:0000256" key="3">
    <source>
        <dbReference type="ARBA" id="ARBA00022643"/>
    </source>
</evidence>
<evidence type="ECO:0000256" key="4">
    <source>
        <dbReference type="ARBA" id="ARBA00038054"/>
    </source>
</evidence>
<keyword evidence="3" id="KW-0288">FMN</keyword>
<keyword evidence="2" id="KW-0285">Flavoprotein</keyword>
<comment type="similarity">
    <text evidence="4">Belongs to the flavoredoxin family.</text>
</comment>
<evidence type="ECO:0000313" key="6">
    <source>
        <dbReference type="EMBL" id="CDS97523.1"/>
    </source>
</evidence>
<comment type="caution">
    <text evidence="6">The sequence shown here is derived from an EMBL/GenBank/DDBJ whole genome shotgun (WGS) entry which is preliminary data.</text>
</comment>
<dbReference type="EMBL" id="CCJX01000031">
    <property type="protein sequence ID" value="CDS97523.1"/>
    <property type="molecule type" value="Genomic_DNA"/>
</dbReference>
<gene>
    <name evidence="6" type="ORF">VCR4J5_1260070</name>
</gene>
<dbReference type="Gene3D" id="2.30.110.10">
    <property type="entry name" value="Electron Transport, Fmn-binding Protein, Chain A"/>
    <property type="match status" value="1"/>
</dbReference>
<dbReference type="PANTHER" id="PTHR33798:SF5">
    <property type="entry name" value="FLAVIN REDUCTASE LIKE DOMAIN-CONTAINING PROTEIN"/>
    <property type="match status" value="1"/>
</dbReference>
<evidence type="ECO:0000259" key="5">
    <source>
        <dbReference type="Pfam" id="PF01613"/>
    </source>
</evidence>
<evidence type="ECO:0000256" key="1">
    <source>
        <dbReference type="ARBA" id="ARBA00001917"/>
    </source>
</evidence>
<dbReference type="InterPro" id="IPR002563">
    <property type="entry name" value="Flavin_Rdtase-like_dom"/>
</dbReference>
<keyword evidence="7" id="KW-1185">Reference proteome</keyword>
<dbReference type="InterPro" id="IPR012349">
    <property type="entry name" value="Split_barrel_FMN-bd"/>
</dbReference>
<dbReference type="Pfam" id="PF01613">
    <property type="entry name" value="Flavin_Reduct"/>
    <property type="match status" value="1"/>
</dbReference>